<accession>A0A1V9XYF5</accession>
<evidence type="ECO:0000256" key="1">
    <source>
        <dbReference type="ARBA" id="ARBA00011067"/>
    </source>
</evidence>
<dbReference type="GO" id="GO:0045174">
    <property type="term" value="F:glutathione dehydrogenase (ascorbate) activity"/>
    <property type="evidence" value="ECO:0007669"/>
    <property type="project" value="TreeGrafter"/>
</dbReference>
<dbReference type="PANTHER" id="PTHR43968:SF6">
    <property type="entry name" value="GLUTATHIONE S-TRANSFERASE OMEGA"/>
    <property type="match status" value="1"/>
</dbReference>
<dbReference type="InterPro" id="IPR036249">
    <property type="entry name" value="Thioredoxin-like_sf"/>
</dbReference>
<dbReference type="EMBL" id="MNPL01002145">
    <property type="protein sequence ID" value="OQR78516.1"/>
    <property type="molecule type" value="Genomic_DNA"/>
</dbReference>
<organism evidence="3 4">
    <name type="scientific">Tropilaelaps mercedesae</name>
    <dbReference type="NCBI Taxonomy" id="418985"/>
    <lineage>
        <taxon>Eukaryota</taxon>
        <taxon>Metazoa</taxon>
        <taxon>Ecdysozoa</taxon>
        <taxon>Arthropoda</taxon>
        <taxon>Chelicerata</taxon>
        <taxon>Arachnida</taxon>
        <taxon>Acari</taxon>
        <taxon>Parasitiformes</taxon>
        <taxon>Mesostigmata</taxon>
        <taxon>Gamasina</taxon>
        <taxon>Dermanyssoidea</taxon>
        <taxon>Laelapidae</taxon>
        <taxon>Tropilaelaps</taxon>
    </lineage>
</organism>
<dbReference type="OrthoDB" id="6505778at2759"/>
<dbReference type="Gene3D" id="1.20.1050.10">
    <property type="match status" value="1"/>
</dbReference>
<dbReference type="InterPro" id="IPR050983">
    <property type="entry name" value="GST_Omega/HSP26"/>
</dbReference>
<keyword evidence="3" id="KW-0808">Transferase</keyword>
<dbReference type="InterPro" id="IPR040079">
    <property type="entry name" value="Glutathione_S-Trfase"/>
</dbReference>
<comment type="caution">
    <text evidence="3">The sequence shown here is derived from an EMBL/GenBank/DDBJ whole genome shotgun (WGS) entry which is preliminary data.</text>
</comment>
<dbReference type="SUPFAM" id="SSF52833">
    <property type="entry name" value="Thioredoxin-like"/>
    <property type="match status" value="1"/>
</dbReference>
<keyword evidence="4" id="KW-1185">Reference proteome</keyword>
<dbReference type="STRING" id="418985.A0A1V9XYF5"/>
<dbReference type="Pfam" id="PF13410">
    <property type="entry name" value="GST_C_2"/>
    <property type="match status" value="1"/>
</dbReference>
<dbReference type="SFLD" id="SFLDS00019">
    <property type="entry name" value="Glutathione_Transferase_(cytos"/>
    <property type="match status" value="1"/>
</dbReference>
<dbReference type="InterPro" id="IPR005442">
    <property type="entry name" value="GST_omega"/>
</dbReference>
<dbReference type="Proteomes" id="UP000192247">
    <property type="component" value="Unassembled WGS sequence"/>
</dbReference>
<protein>
    <submittedName>
        <fullName evidence="3">Glutathione S-transferase omega-1-like</fullName>
    </submittedName>
</protein>
<dbReference type="Gene3D" id="3.40.30.10">
    <property type="entry name" value="Glutaredoxin"/>
    <property type="match status" value="1"/>
</dbReference>
<evidence type="ECO:0000313" key="4">
    <source>
        <dbReference type="Proteomes" id="UP000192247"/>
    </source>
</evidence>
<dbReference type="SUPFAM" id="SSF47616">
    <property type="entry name" value="GST C-terminal domain-like"/>
    <property type="match status" value="1"/>
</dbReference>
<dbReference type="Pfam" id="PF13417">
    <property type="entry name" value="GST_N_3"/>
    <property type="match status" value="1"/>
</dbReference>
<dbReference type="GO" id="GO:0005737">
    <property type="term" value="C:cytoplasm"/>
    <property type="evidence" value="ECO:0007669"/>
    <property type="project" value="InterPro"/>
</dbReference>
<dbReference type="InParanoid" id="A0A1V9XYF5"/>
<feature type="domain" description="GST N-terminal" evidence="2">
    <location>
        <begin position="18"/>
        <end position="97"/>
    </location>
</feature>
<gene>
    <name evidence="3" type="ORF">BIW11_06358</name>
</gene>
<dbReference type="FunFam" id="3.40.30.10:FF:000123">
    <property type="entry name" value="Glutathione transferase o1"/>
    <property type="match status" value="1"/>
</dbReference>
<name>A0A1V9XYF5_9ACAR</name>
<reference evidence="3 4" key="1">
    <citation type="journal article" date="2017" name="Gigascience">
        <title>Draft genome of the honey bee ectoparasitic mite, Tropilaelaps mercedesae, is shaped by the parasitic life history.</title>
        <authorList>
            <person name="Dong X."/>
            <person name="Armstrong S.D."/>
            <person name="Xia D."/>
            <person name="Makepeace B.L."/>
            <person name="Darby A.C."/>
            <person name="Kadowaki T."/>
        </authorList>
    </citation>
    <scope>NUCLEOTIDE SEQUENCE [LARGE SCALE GENOMIC DNA]</scope>
    <source>
        <strain evidence="3">Wuxi-XJTLU</strain>
    </source>
</reference>
<dbReference type="PROSITE" id="PS50404">
    <property type="entry name" value="GST_NTER"/>
    <property type="match status" value="1"/>
</dbReference>
<dbReference type="PANTHER" id="PTHR43968">
    <property type="match status" value="1"/>
</dbReference>
<dbReference type="GO" id="GO:0006749">
    <property type="term" value="P:glutathione metabolic process"/>
    <property type="evidence" value="ECO:0007669"/>
    <property type="project" value="TreeGrafter"/>
</dbReference>
<proteinExistence type="inferred from homology"/>
<dbReference type="AlphaFoldDB" id="A0A1V9XYF5"/>
<evidence type="ECO:0000259" key="2">
    <source>
        <dbReference type="PROSITE" id="PS50404"/>
    </source>
</evidence>
<dbReference type="GO" id="GO:0004364">
    <property type="term" value="F:glutathione transferase activity"/>
    <property type="evidence" value="ECO:0007669"/>
    <property type="project" value="InterPro"/>
</dbReference>
<dbReference type="InterPro" id="IPR036282">
    <property type="entry name" value="Glutathione-S-Trfase_C_sf"/>
</dbReference>
<dbReference type="PROSITE" id="PS51354">
    <property type="entry name" value="GLUTAREDOXIN_2"/>
    <property type="match status" value="1"/>
</dbReference>
<dbReference type="CDD" id="cd00299">
    <property type="entry name" value="GST_C_family"/>
    <property type="match status" value="1"/>
</dbReference>
<dbReference type="PRINTS" id="PR01625">
    <property type="entry name" value="GSTRNSFRASEO"/>
</dbReference>
<dbReference type="InterPro" id="IPR004045">
    <property type="entry name" value="Glutathione_S-Trfase_N"/>
</dbReference>
<dbReference type="SFLD" id="SFLDG00358">
    <property type="entry name" value="Main_(cytGST)"/>
    <property type="match status" value="1"/>
</dbReference>
<evidence type="ECO:0000313" key="3">
    <source>
        <dbReference type="EMBL" id="OQR78516.1"/>
    </source>
</evidence>
<sequence>MSERALCKGAQKPTLAEGTVRLYSMRFCPWSARCRLALLAKNVPHDIVNINLRRQPDWFMELNPAGTVPVLELSNGTIVIDSMPIVEHIEGMGGESLYASKDEEVAFIEKSKGLFKATCDLVQGKSASDLSTNTSDEYHNNMNEIEAHLKKKGTKYLFRNEKPSMADFAVYPLLNEAQSLCDVLPSLIKPVDMGTHPKLSEWIDAISATEWGNTYVDYFDLVAFNKSLIMDKEYNYNEGLM</sequence>
<comment type="similarity">
    <text evidence="1">Belongs to the GST superfamily. Omega family.</text>
</comment>